<dbReference type="PANTHER" id="PTHR33337:SF40">
    <property type="entry name" value="CENP-V_GFA DOMAIN-CONTAINING PROTEIN-RELATED"/>
    <property type="match status" value="1"/>
</dbReference>
<comment type="function">
    <text evidence="5">Catalyzes the condensation of formaldehyde and glutathione to S-hydroxymethylglutathione.</text>
</comment>
<dbReference type="GO" id="GO:0008270">
    <property type="term" value="F:zinc ion binding"/>
    <property type="evidence" value="ECO:0007669"/>
    <property type="project" value="UniProtKB-UniRule"/>
</dbReference>
<accession>A0A370KRM0</accession>
<dbReference type="InterPro" id="IPR014185">
    <property type="entry name" value="Formald_GSH"/>
</dbReference>
<dbReference type="InterPro" id="IPR006913">
    <property type="entry name" value="CENP-V/GFA"/>
</dbReference>
<dbReference type="PIRSF" id="PIRSF033318">
    <property type="entry name" value="Formald_GSH"/>
    <property type="match status" value="1"/>
</dbReference>
<feature type="binding site" evidence="5">
    <location>
        <position position="31"/>
    </location>
    <ligand>
        <name>Zn(2+)</name>
        <dbReference type="ChEBI" id="CHEBI:29105"/>
        <label>1</label>
        <note>structural</note>
    </ligand>
</feature>
<dbReference type="SUPFAM" id="SSF51316">
    <property type="entry name" value="Mss4-like"/>
    <property type="match status" value="1"/>
</dbReference>
<dbReference type="OrthoDB" id="9011205at2"/>
<feature type="binding site" evidence="5">
    <location>
        <position position="97"/>
    </location>
    <ligand>
        <name>Zn(2+)</name>
        <dbReference type="ChEBI" id="CHEBI:29105"/>
        <label>1</label>
        <note>structural</note>
    </ligand>
</feature>
<dbReference type="NCBIfam" id="NF003829">
    <property type="entry name" value="PRK05417.1"/>
    <property type="match status" value="1"/>
</dbReference>
<evidence type="ECO:0000313" key="7">
    <source>
        <dbReference type="EMBL" id="RDJ12085.1"/>
    </source>
</evidence>
<organism evidence="7 8">
    <name type="scientific">Rhizobium grahamii</name>
    <dbReference type="NCBI Taxonomy" id="1120045"/>
    <lineage>
        <taxon>Bacteria</taxon>
        <taxon>Pseudomonadati</taxon>
        <taxon>Pseudomonadota</taxon>
        <taxon>Alphaproteobacteria</taxon>
        <taxon>Hyphomicrobiales</taxon>
        <taxon>Rhizobiaceae</taxon>
        <taxon>Rhizobium/Agrobacterium group</taxon>
        <taxon>Rhizobium</taxon>
    </lineage>
</organism>
<evidence type="ECO:0000256" key="5">
    <source>
        <dbReference type="HAMAP-Rule" id="MF_00723"/>
    </source>
</evidence>
<dbReference type="UniPathway" id="UPA00562">
    <property type="reaction ID" value="UER00621"/>
</dbReference>
<dbReference type="Pfam" id="PF04828">
    <property type="entry name" value="GFA"/>
    <property type="match status" value="1"/>
</dbReference>
<dbReference type="PANTHER" id="PTHR33337">
    <property type="entry name" value="GFA DOMAIN-CONTAINING PROTEIN"/>
    <property type="match status" value="1"/>
</dbReference>
<evidence type="ECO:0000256" key="2">
    <source>
        <dbReference type="ARBA" id="ARBA00022723"/>
    </source>
</evidence>
<dbReference type="Proteomes" id="UP000254939">
    <property type="component" value="Unassembled WGS sequence"/>
</dbReference>
<evidence type="ECO:0000259" key="6">
    <source>
        <dbReference type="PROSITE" id="PS51891"/>
    </source>
</evidence>
<proteinExistence type="inferred from homology"/>
<evidence type="ECO:0000313" key="8">
    <source>
        <dbReference type="Proteomes" id="UP000254939"/>
    </source>
</evidence>
<comment type="pathway">
    <text evidence="5">One-carbon metabolism; formaldehyde degradation; formate from formaldehyde (glutathione route): step 1/3.</text>
</comment>
<protein>
    <recommendedName>
        <fullName evidence="5">Glutathione-dependent formaldehyde-activating enzyme</fullName>
        <ecNumber evidence="5">4.4.1.22</ecNumber>
    </recommendedName>
    <alternativeName>
        <fullName evidence="5">S-(hydroxymethyl)glutathione synthase</fullName>
    </alternativeName>
</protein>
<evidence type="ECO:0000256" key="1">
    <source>
        <dbReference type="ARBA" id="ARBA00005495"/>
    </source>
</evidence>
<feature type="binding site" evidence="5">
    <location>
        <position position="100"/>
    </location>
    <ligand>
        <name>Zn(2+)</name>
        <dbReference type="ChEBI" id="CHEBI:29105"/>
        <label>1</label>
        <note>structural</note>
    </ligand>
</feature>
<dbReference type="GO" id="GO:0051907">
    <property type="term" value="F:S-(hydroxymethyl)glutathione synthase activity"/>
    <property type="evidence" value="ECO:0007669"/>
    <property type="project" value="UniProtKB-UniRule"/>
</dbReference>
<dbReference type="Gene3D" id="3.90.1590.10">
    <property type="entry name" value="glutathione-dependent formaldehyde- activating enzyme (gfa)"/>
    <property type="match status" value="1"/>
</dbReference>
<evidence type="ECO:0000256" key="3">
    <source>
        <dbReference type="ARBA" id="ARBA00022833"/>
    </source>
</evidence>
<name>A0A370KRM0_9HYPH</name>
<dbReference type="GO" id="GO:0046294">
    <property type="term" value="P:formaldehyde catabolic process"/>
    <property type="evidence" value="ECO:0007669"/>
    <property type="project" value="UniProtKB-UniRule"/>
</dbReference>
<feature type="binding site" evidence="5">
    <location>
        <position position="52"/>
    </location>
    <ligand>
        <name>Zn(2+)</name>
        <dbReference type="ChEBI" id="CHEBI:29105"/>
        <label>2</label>
        <note>catalytic</note>
    </ligand>
</feature>
<keyword evidence="2 5" id="KW-0479">Metal-binding</keyword>
<dbReference type="InterPro" id="IPR011057">
    <property type="entry name" value="Mss4-like_sf"/>
</dbReference>
<gene>
    <name evidence="5" type="primary">gfa</name>
    <name evidence="7" type="ORF">B5K06_10000</name>
</gene>
<dbReference type="HAMAP" id="MF_00723">
    <property type="entry name" value="Formald_GSH"/>
    <property type="match status" value="1"/>
</dbReference>
<dbReference type="PROSITE" id="PS51891">
    <property type="entry name" value="CENP_V_GFA"/>
    <property type="match status" value="1"/>
</dbReference>
<keyword evidence="3 5" id="KW-0862">Zinc</keyword>
<comment type="similarity">
    <text evidence="1 5">Belongs to the Gfa family.</text>
</comment>
<comment type="cofactor">
    <cofactor evidence="5">
        <name>Zn(2+)</name>
        <dbReference type="ChEBI" id="CHEBI:29105"/>
    </cofactor>
    <text evidence="5">Binds 2 Zn(2+) ions per subunit.</text>
</comment>
<sequence>MPSQVSIHPVLDGGVTKGQANFNGGTLVCACADRPVKVAIKGNVAHNHACGCTKCWKPKGAVFSVVAVTPHENVSVLENGDKLQVVDPDALILRHACKACGVHMYGPVERDHAFKGLDFIHPERFQEGGWAEPTFAAFVSSIIESGTPPSAMAGIRGRLNELGLTPYDCLNPTLMDVIATWVAKKAGTLREA</sequence>
<feature type="binding site" evidence="5">
    <location>
        <position position="29"/>
    </location>
    <ligand>
        <name>Zn(2+)</name>
        <dbReference type="ChEBI" id="CHEBI:29105"/>
        <label>1</label>
        <note>structural</note>
    </ligand>
</feature>
<dbReference type="EMBL" id="NAAC01000011">
    <property type="protein sequence ID" value="RDJ12085.1"/>
    <property type="molecule type" value="Genomic_DNA"/>
</dbReference>
<dbReference type="RefSeq" id="WP_114712763.1">
    <property type="nucleotide sequence ID" value="NZ_KZ857259.1"/>
</dbReference>
<feature type="binding site" evidence="5">
    <location>
        <position position="55"/>
    </location>
    <ligand>
        <name>Zn(2+)</name>
        <dbReference type="ChEBI" id="CHEBI:29105"/>
        <label>2</label>
        <note>catalytic</note>
    </ligand>
</feature>
<comment type="caution">
    <text evidence="7">The sequence shown here is derived from an EMBL/GenBank/DDBJ whole genome shotgun (WGS) entry which is preliminary data.</text>
</comment>
<feature type="binding site" evidence="5">
    <location>
        <position position="50"/>
    </location>
    <ligand>
        <name>Zn(2+)</name>
        <dbReference type="ChEBI" id="CHEBI:29105"/>
        <label>2</label>
        <note>catalytic</note>
    </ligand>
</feature>
<feature type="domain" description="CENP-V/GFA" evidence="6">
    <location>
        <begin position="22"/>
        <end position="168"/>
    </location>
</feature>
<evidence type="ECO:0000256" key="4">
    <source>
        <dbReference type="ARBA" id="ARBA00023239"/>
    </source>
</evidence>
<dbReference type="NCBIfam" id="TIGR02820">
    <property type="entry name" value="formald_GSH"/>
    <property type="match status" value="1"/>
</dbReference>
<dbReference type="AlphaFoldDB" id="A0A370KRM0"/>
<comment type="catalytic activity">
    <reaction evidence="5">
        <text>S-(hydroxymethyl)glutathione = glutathione + formaldehyde</text>
        <dbReference type="Rhea" id="RHEA:22488"/>
        <dbReference type="ChEBI" id="CHEBI:16842"/>
        <dbReference type="ChEBI" id="CHEBI:57925"/>
        <dbReference type="ChEBI" id="CHEBI:58758"/>
        <dbReference type="EC" id="4.4.1.22"/>
    </reaction>
</comment>
<dbReference type="EC" id="4.4.1.22" evidence="5"/>
<reference evidence="7 8" key="1">
    <citation type="submission" date="2017-03" db="EMBL/GenBank/DDBJ databases">
        <title>Genome analysis of Rhizobial strains effectives or ineffectives for nitrogen fixation isolated from bean seeds.</title>
        <authorList>
            <person name="Peralta H."/>
            <person name="Aguilar-Vera A."/>
            <person name="Mora Y."/>
            <person name="Vargas-Lagunas C."/>
            <person name="Girard L."/>
            <person name="Mora J."/>
        </authorList>
    </citation>
    <scope>NUCLEOTIDE SEQUENCE [LARGE SCALE GENOMIC DNA]</scope>
    <source>
        <strain evidence="7 8">CCGM3</strain>
    </source>
</reference>
<keyword evidence="4 5" id="KW-0456">Lyase</keyword>